<gene>
    <name evidence="1" type="ORF">GQS40_00385</name>
</gene>
<comment type="caution">
    <text evidence="1">The sequence shown here is derived from an EMBL/GenBank/DDBJ whole genome shotgun (WGS) entry which is preliminary data.</text>
</comment>
<name>A0A6L7A4S6_LEULA</name>
<accession>A0A6L7A4S6</accession>
<proteinExistence type="predicted"/>
<evidence type="ECO:0000313" key="2">
    <source>
        <dbReference type="Proteomes" id="UP000478636"/>
    </source>
</evidence>
<dbReference type="EMBL" id="WSZI01000002">
    <property type="protein sequence ID" value="MWN20577.1"/>
    <property type="molecule type" value="Genomic_DNA"/>
</dbReference>
<organism evidence="1 2">
    <name type="scientific">Leuconostoc lactis</name>
    <dbReference type="NCBI Taxonomy" id="1246"/>
    <lineage>
        <taxon>Bacteria</taxon>
        <taxon>Bacillati</taxon>
        <taxon>Bacillota</taxon>
        <taxon>Bacilli</taxon>
        <taxon>Lactobacillales</taxon>
        <taxon>Lactobacillaceae</taxon>
        <taxon>Leuconostoc</taxon>
    </lineage>
</organism>
<protein>
    <submittedName>
        <fullName evidence="1">Uncharacterized protein</fullName>
    </submittedName>
</protein>
<dbReference type="AlphaFoldDB" id="A0A6L7A4S6"/>
<sequence>MVDQQTNKKMLKKWAQVINKIDNLGIQFLEAVESYQELGKGRAGHA</sequence>
<reference evidence="1 2" key="1">
    <citation type="submission" date="2019-12" db="EMBL/GenBank/DDBJ databases">
        <title>Complete genome sequence of Leuconostoc lactis strain AVN1 provides insights into metabolic potential.</title>
        <authorList>
            <person name="Besrour N."/>
            <person name="Najjari A."/>
            <person name="Fhoula I."/>
            <person name="Jaballah S."/>
            <person name="Klibi N."/>
            <person name="Ouzari H.I."/>
        </authorList>
    </citation>
    <scope>NUCLEOTIDE SEQUENCE [LARGE SCALE GENOMIC DNA]</scope>
    <source>
        <strain evidence="1 2">AVN1</strain>
    </source>
</reference>
<dbReference type="Proteomes" id="UP000478636">
    <property type="component" value="Unassembled WGS sequence"/>
</dbReference>
<evidence type="ECO:0000313" key="1">
    <source>
        <dbReference type="EMBL" id="MWN20577.1"/>
    </source>
</evidence>